<proteinExistence type="predicted"/>
<dbReference type="Proteomes" id="UP000030152">
    <property type="component" value="Unassembled WGS sequence"/>
</dbReference>
<dbReference type="RefSeq" id="WP_020213348.1">
    <property type="nucleotide sequence ID" value="NZ_JRLX01000005.1"/>
</dbReference>
<dbReference type="eggNOG" id="COG0668">
    <property type="taxonomic scope" value="Bacteria"/>
</dbReference>
<evidence type="ECO:0000313" key="8">
    <source>
        <dbReference type="Proteomes" id="UP000030152"/>
    </source>
</evidence>
<evidence type="ECO:0000256" key="2">
    <source>
        <dbReference type="ARBA" id="ARBA00022692"/>
    </source>
</evidence>
<feature type="transmembrane region" description="Helical" evidence="5">
    <location>
        <begin position="12"/>
        <end position="32"/>
    </location>
</feature>
<evidence type="ECO:0000256" key="5">
    <source>
        <dbReference type="SAM" id="Phobius"/>
    </source>
</evidence>
<evidence type="ECO:0000313" key="7">
    <source>
        <dbReference type="EMBL" id="KGO87271.1"/>
    </source>
</evidence>
<sequence length="351" mass="39753">MNNFHTDSRFLQFLVFGFLGLVLTFSIVFFVLKRIGKDPKNLLPINFANRIKIPLLLIIIALVLRIGLLNDVFEGSLMLIIGHVCTLLLIFAVTWSCIVILRSFKSGLMRKYDITADDNLNARRVFTQFTILERVVIFLLIVFAIGVALMSFDGIRAIGISFLTSAGIAGIILGFSAQKMLGTLVAGIQIAITQPIRLDDVVIVEGEWGWIEEINLTYVVVRIWDKRRMVLPTTYFIEKPFQNWTRTTSEILGTVFIYTDFGLPVDALREELTRLLKSTPLWDGNVNVLQVTNATETGMEIRALMSSKNSPTSWDLRVFIREKLITFIQQNYPDCLPKTRISVKGKDEPSL</sequence>
<dbReference type="EMBL" id="JRLX01000005">
    <property type="protein sequence ID" value="KGO87271.1"/>
    <property type="molecule type" value="Genomic_DNA"/>
</dbReference>
<keyword evidence="2 5" id="KW-0812">Transmembrane</keyword>
<dbReference type="STRING" id="1121895.GCA_000378485_02190"/>
<feature type="transmembrane region" description="Helical" evidence="5">
    <location>
        <begin position="158"/>
        <end position="177"/>
    </location>
</feature>
<dbReference type="PANTHER" id="PTHR30566:SF25">
    <property type="entry name" value="INNER MEMBRANE PROTEIN"/>
    <property type="match status" value="1"/>
</dbReference>
<comment type="subcellular location">
    <subcellularLocation>
        <location evidence="1">Membrane</location>
    </subcellularLocation>
</comment>
<keyword evidence="3 5" id="KW-1133">Transmembrane helix</keyword>
<dbReference type="InterPro" id="IPR023408">
    <property type="entry name" value="MscS_beta-dom_sf"/>
</dbReference>
<keyword evidence="4 5" id="KW-0472">Membrane</keyword>
<dbReference type="InterPro" id="IPR006685">
    <property type="entry name" value="MscS_channel_2nd"/>
</dbReference>
<dbReference type="AlphaFoldDB" id="A0A0A2M6N1"/>
<feature type="transmembrane region" description="Helical" evidence="5">
    <location>
        <begin position="131"/>
        <end position="152"/>
    </location>
</feature>
<feature type="domain" description="Mechanosensitive ion channel MscS" evidence="6">
    <location>
        <begin position="183"/>
        <end position="246"/>
    </location>
</feature>
<protein>
    <submittedName>
        <fullName evidence="7">Membrane protein</fullName>
    </submittedName>
</protein>
<organism evidence="7 8">
    <name type="scientific">Flavobacterium rivuli WB 3.3-2 = DSM 21788</name>
    <dbReference type="NCBI Taxonomy" id="1121895"/>
    <lineage>
        <taxon>Bacteria</taxon>
        <taxon>Pseudomonadati</taxon>
        <taxon>Bacteroidota</taxon>
        <taxon>Flavobacteriia</taxon>
        <taxon>Flavobacteriales</taxon>
        <taxon>Flavobacteriaceae</taxon>
        <taxon>Flavobacterium</taxon>
    </lineage>
</organism>
<feature type="transmembrane region" description="Helical" evidence="5">
    <location>
        <begin position="76"/>
        <end position="101"/>
    </location>
</feature>
<feature type="transmembrane region" description="Helical" evidence="5">
    <location>
        <begin position="53"/>
        <end position="70"/>
    </location>
</feature>
<dbReference type="Gene3D" id="1.10.287.1260">
    <property type="match status" value="1"/>
</dbReference>
<dbReference type="InterPro" id="IPR010920">
    <property type="entry name" value="LSM_dom_sf"/>
</dbReference>
<dbReference type="GO" id="GO:0016020">
    <property type="term" value="C:membrane"/>
    <property type="evidence" value="ECO:0007669"/>
    <property type="project" value="UniProtKB-SubCell"/>
</dbReference>
<evidence type="ECO:0000256" key="4">
    <source>
        <dbReference type="ARBA" id="ARBA00023136"/>
    </source>
</evidence>
<reference evidence="7 8" key="1">
    <citation type="submission" date="2013-09" db="EMBL/GenBank/DDBJ databases">
        <authorList>
            <person name="Zeng Z."/>
            <person name="Chen C."/>
        </authorList>
    </citation>
    <scope>NUCLEOTIDE SEQUENCE [LARGE SCALE GENOMIC DNA]</scope>
    <source>
        <strain evidence="7 8">WB 3.3-2</strain>
    </source>
</reference>
<dbReference type="Gene3D" id="2.30.30.60">
    <property type="match status" value="1"/>
</dbReference>
<dbReference type="GO" id="GO:0008381">
    <property type="term" value="F:mechanosensitive monoatomic ion channel activity"/>
    <property type="evidence" value="ECO:0007669"/>
    <property type="project" value="UniProtKB-ARBA"/>
</dbReference>
<dbReference type="PANTHER" id="PTHR30566">
    <property type="entry name" value="YNAI-RELATED MECHANOSENSITIVE ION CHANNEL"/>
    <property type="match status" value="1"/>
</dbReference>
<keyword evidence="8" id="KW-1185">Reference proteome</keyword>
<name>A0A0A2M6N1_9FLAO</name>
<dbReference type="SUPFAM" id="SSF50182">
    <property type="entry name" value="Sm-like ribonucleoproteins"/>
    <property type="match status" value="1"/>
</dbReference>
<dbReference type="OrthoDB" id="9792218at2"/>
<evidence type="ECO:0000259" key="6">
    <source>
        <dbReference type="Pfam" id="PF00924"/>
    </source>
</evidence>
<gene>
    <name evidence="7" type="ORF">Q765_06280</name>
</gene>
<evidence type="ECO:0000256" key="3">
    <source>
        <dbReference type="ARBA" id="ARBA00022989"/>
    </source>
</evidence>
<evidence type="ECO:0000256" key="1">
    <source>
        <dbReference type="ARBA" id="ARBA00004370"/>
    </source>
</evidence>
<dbReference type="Pfam" id="PF00924">
    <property type="entry name" value="MS_channel_2nd"/>
    <property type="match status" value="1"/>
</dbReference>
<accession>A0A0A2M6N1</accession>
<comment type="caution">
    <text evidence="7">The sequence shown here is derived from an EMBL/GenBank/DDBJ whole genome shotgun (WGS) entry which is preliminary data.</text>
</comment>